<proteinExistence type="predicted"/>
<keyword evidence="2" id="KW-1185">Reference proteome</keyword>
<reference evidence="1 2" key="1">
    <citation type="submission" date="2015-01" db="EMBL/GenBank/DDBJ databases">
        <title>Evolution of Trichinella species and genotypes.</title>
        <authorList>
            <person name="Korhonen P.K."/>
            <person name="Edoardo P."/>
            <person name="Giuseppe L.R."/>
            <person name="Gasser R.B."/>
        </authorList>
    </citation>
    <scope>NUCLEOTIDE SEQUENCE [LARGE SCALE GENOMIC DNA]</scope>
    <source>
        <strain evidence="1">ISS1980</strain>
    </source>
</reference>
<protein>
    <submittedName>
        <fullName evidence="1">Uncharacterized protein</fullName>
    </submittedName>
</protein>
<comment type="caution">
    <text evidence="1">The sequence shown here is derived from an EMBL/GenBank/DDBJ whole genome shotgun (WGS) entry which is preliminary data.</text>
</comment>
<dbReference type="AlphaFoldDB" id="A0A0V1M0K5"/>
<accession>A0A0V1M0K5</accession>
<evidence type="ECO:0000313" key="1">
    <source>
        <dbReference type="EMBL" id="KRZ65283.1"/>
    </source>
</evidence>
<name>A0A0V1M0K5_9BILA</name>
<organism evidence="1 2">
    <name type="scientific">Trichinella papuae</name>
    <dbReference type="NCBI Taxonomy" id="268474"/>
    <lineage>
        <taxon>Eukaryota</taxon>
        <taxon>Metazoa</taxon>
        <taxon>Ecdysozoa</taxon>
        <taxon>Nematoda</taxon>
        <taxon>Enoplea</taxon>
        <taxon>Dorylaimia</taxon>
        <taxon>Trichinellida</taxon>
        <taxon>Trichinellidae</taxon>
        <taxon>Trichinella</taxon>
    </lineage>
</organism>
<dbReference type="Proteomes" id="UP000054843">
    <property type="component" value="Unassembled WGS sequence"/>
</dbReference>
<gene>
    <name evidence="1" type="ORF">T10_9631</name>
</gene>
<sequence>MITDILRDYNLKNRYKILKIGKEKKYNLIGQKIADGGEKTFLEAQNKCTNVTPEACHFVFHVLCRIP</sequence>
<evidence type="ECO:0000313" key="2">
    <source>
        <dbReference type="Proteomes" id="UP000054843"/>
    </source>
</evidence>
<dbReference type="EMBL" id="JYDO01000418">
    <property type="protein sequence ID" value="KRZ65283.1"/>
    <property type="molecule type" value="Genomic_DNA"/>
</dbReference>